<dbReference type="AlphaFoldDB" id="A0A0M0I0U0"/>
<protein>
    <recommendedName>
        <fullName evidence="4">Lipoprotein</fullName>
    </recommendedName>
</protein>
<name>A0A0M0I0U0_9VIBR</name>
<feature type="chain" id="PRO_5005600460" description="Lipoprotein" evidence="1">
    <location>
        <begin position="24"/>
        <end position="195"/>
    </location>
</feature>
<keyword evidence="3" id="KW-1185">Reference proteome</keyword>
<evidence type="ECO:0000313" key="3">
    <source>
        <dbReference type="Proteomes" id="UP000037530"/>
    </source>
</evidence>
<proteinExistence type="predicted"/>
<evidence type="ECO:0000256" key="1">
    <source>
        <dbReference type="SAM" id="SignalP"/>
    </source>
</evidence>
<evidence type="ECO:0000313" key="2">
    <source>
        <dbReference type="EMBL" id="KOO07508.1"/>
    </source>
</evidence>
<organism evidence="2 3">
    <name type="scientific">Vibrio hepatarius</name>
    <dbReference type="NCBI Taxonomy" id="171383"/>
    <lineage>
        <taxon>Bacteria</taxon>
        <taxon>Pseudomonadati</taxon>
        <taxon>Pseudomonadota</taxon>
        <taxon>Gammaproteobacteria</taxon>
        <taxon>Vibrionales</taxon>
        <taxon>Vibrionaceae</taxon>
        <taxon>Vibrio</taxon>
        <taxon>Vibrio oreintalis group</taxon>
    </lineage>
</organism>
<dbReference type="OrthoDB" id="8900121at2"/>
<sequence>MKNVLKLALVILFLSGCSMPTMLPHTTALSSAENKVIVIGKFELDPPIDVELEQTTYWNALGDGRILNKVFVATGTRSDRIYPGPMDGSDDWQATIEATWGVPFMVEVPRRTTWLRGAVTYLDSMQRDVLSFPGGVYFQVPENADVVYIGTFRYIRDDFNNIQYTEIVDEYQQAMDALGLDDSANVTRSLLKSGR</sequence>
<evidence type="ECO:0008006" key="4">
    <source>
        <dbReference type="Google" id="ProtNLM"/>
    </source>
</evidence>
<dbReference type="RefSeq" id="WP_053409246.1">
    <property type="nucleotide sequence ID" value="NZ_DAIPHI010000003.1"/>
</dbReference>
<dbReference type="EMBL" id="LHPI01000009">
    <property type="protein sequence ID" value="KOO07508.1"/>
    <property type="molecule type" value="Genomic_DNA"/>
</dbReference>
<keyword evidence="1" id="KW-0732">Signal</keyword>
<dbReference type="PROSITE" id="PS51257">
    <property type="entry name" value="PROKAR_LIPOPROTEIN"/>
    <property type="match status" value="1"/>
</dbReference>
<dbReference type="Proteomes" id="UP000037530">
    <property type="component" value="Unassembled WGS sequence"/>
</dbReference>
<gene>
    <name evidence="2" type="ORF">AKJ31_11510</name>
</gene>
<comment type="caution">
    <text evidence="2">The sequence shown here is derived from an EMBL/GenBank/DDBJ whole genome shotgun (WGS) entry which is preliminary data.</text>
</comment>
<reference evidence="3" key="1">
    <citation type="submission" date="2015-08" db="EMBL/GenBank/DDBJ databases">
        <title>Vibrio galatheae sp. nov., a novel member of the Vibrionaceae family isolated from the Solomon Islands.</title>
        <authorList>
            <person name="Giubergia S."/>
            <person name="Machado H."/>
            <person name="Mateiu R.V."/>
            <person name="Gram L."/>
        </authorList>
    </citation>
    <scope>NUCLEOTIDE SEQUENCE [LARGE SCALE GENOMIC DNA]</scope>
    <source>
        <strain evidence="3">DSM 19134</strain>
    </source>
</reference>
<accession>A0A0M0I0U0</accession>
<dbReference type="STRING" id="171383.AKJ31_11510"/>
<dbReference type="PATRIC" id="fig|171383.3.peg.2350"/>
<feature type="signal peptide" evidence="1">
    <location>
        <begin position="1"/>
        <end position="23"/>
    </location>
</feature>